<reference evidence="2" key="1">
    <citation type="submission" date="2016-10" db="EMBL/GenBank/DDBJ databases">
        <authorList>
            <person name="Varghese N."/>
            <person name="Submissions S."/>
        </authorList>
    </citation>
    <scope>NUCLEOTIDE SEQUENCE [LARGE SCALE GENOMIC DNA]</scope>
    <source>
        <strain evidence="2">ATCC 700689</strain>
    </source>
</reference>
<dbReference type="AlphaFoldDB" id="A0A1G8SE48"/>
<evidence type="ECO:0000313" key="1">
    <source>
        <dbReference type="EMBL" id="SDJ27478.1"/>
    </source>
</evidence>
<sequence length="92" mass="9697">MQSGSVKVVLTLGALISCIGAIYTFRVVADEVSYLYIILKLPVEAHSDVVSTSWLLPASTQDTPSLVSQDAIREVLGTSSIMAINGVSEGGR</sequence>
<accession>A0A1G8SE48</accession>
<dbReference type="PROSITE" id="PS51257">
    <property type="entry name" value="PROKAR_LIPOPROTEIN"/>
    <property type="match status" value="1"/>
</dbReference>
<evidence type="ECO:0000313" key="2">
    <source>
        <dbReference type="Proteomes" id="UP000182894"/>
    </source>
</evidence>
<keyword evidence="2" id="KW-1185">Reference proteome</keyword>
<proteinExistence type="predicted"/>
<dbReference type="EMBL" id="FNCO01000025">
    <property type="protein sequence ID" value="SDJ27478.1"/>
    <property type="molecule type" value="Genomic_DNA"/>
</dbReference>
<gene>
    <name evidence="1" type="ORF">SAMN05216605_12514</name>
</gene>
<protein>
    <submittedName>
        <fullName evidence="1">Uncharacterized protein</fullName>
    </submittedName>
</protein>
<dbReference type="Proteomes" id="UP000182894">
    <property type="component" value="Unassembled WGS sequence"/>
</dbReference>
<name>A0A1G8SE48_9PSED</name>
<organism evidence="1 2">
    <name type="scientific">Pseudomonas abietaniphila</name>
    <dbReference type="NCBI Taxonomy" id="89065"/>
    <lineage>
        <taxon>Bacteria</taxon>
        <taxon>Pseudomonadati</taxon>
        <taxon>Pseudomonadota</taxon>
        <taxon>Gammaproteobacteria</taxon>
        <taxon>Pseudomonadales</taxon>
        <taxon>Pseudomonadaceae</taxon>
        <taxon>Pseudomonas</taxon>
    </lineage>
</organism>